<evidence type="ECO:0008006" key="8">
    <source>
        <dbReference type="Google" id="ProtNLM"/>
    </source>
</evidence>
<dbReference type="Gene3D" id="1.20.120.550">
    <property type="entry name" value="Membrane associated eicosanoid/glutathione metabolism-like domain"/>
    <property type="match status" value="1"/>
</dbReference>
<evidence type="ECO:0000256" key="1">
    <source>
        <dbReference type="ARBA" id="ARBA00004370"/>
    </source>
</evidence>
<keyword evidence="2 5" id="KW-0812">Transmembrane</keyword>
<keyword evidence="4 5" id="KW-0472">Membrane</keyword>
<evidence type="ECO:0000313" key="6">
    <source>
        <dbReference type="EMBL" id="GAA3936081.1"/>
    </source>
</evidence>
<dbReference type="Proteomes" id="UP001501565">
    <property type="component" value="Unassembled WGS sequence"/>
</dbReference>
<dbReference type="InterPro" id="IPR001129">
    <property type="entry name" value="Membr-assoc_MAPEG"/>
</dbReference>
<dbReference type="EMBL" id="BAABBN010000012">
    <property type="protein sequence ID" value="GAA3936081.1"/>
    <property type="molecule type" value="Genomic_DNA"/>
</dbReference>
<feature type="transmembrane region" description="Helical" evidence="5">
    <location>
        <begin position="113"/>
        <end position="134"/>
    </location>
</feature>
<evidence type="ECO:0000256" key="4">
    <source>
        <dbReference type="ARBA" id="ARBA00023136"/>
    </source>
</evidence>
<keyword evidence="3 5" id="KW-1133">Transmembrane helix</keyword>
<name>A0ABP7N3K1_9GAMM</name>
<dbReference type="RefSeq" id="WP_344799967.1">
    <property type="nucleotide sequence ID" value="NZ_BAABBN010000012.1"/>
</dbReference>
<comment type="caution">
    <text evidence="6">The sequence shown here is derived from an EMBL/GenBank/DDBJ whole genome shotgun (WGS) entry which is preliminary data.</text>
</comment>
<evidence type="ECO:0000256" key="3">
    <source>
        <dbReference type="ARBA" id="ARBA00022989"/>
    </source>
</evidence>
<feature type="transmembrane region" description="Helical" evidence="5">
    <location>
        <begin position="140"/>
        <end position="158"/>
    </location>
</feature>
<dbReference type="SUPFAM" id="SSF161084">
    <property type="entry name" value="MAPEG domain-like"/>
    <property type="match status" value="1"/>
</dbReference>
<evidence type="ECO:0000256" key="2">
    <source>
        <dbReference type="ARBA" id="ARBA00022692"/>
    </source>
</evidence>
<dbReference type="InterPro" id="IPR023352">
    <property type="entry name" value="MAPEG-like_dom_sf"/>
</dbReference>
<dbReference type="Pfam" id="PF01124">
    <property type="entry name" value="MAPEG"/>
    <property type="match status" value="1"/>
</dbReference>
<feature type="transmembrane region" description="Helical" evidence="5">
    <location>
        <begin position="7"/>
        <end position="25"/>
    </location>
</feature>
<reference evidence="7" key="1">
    <citation type="journal article" date="2019" name="Int. J. Syst. Evol. Microbiol.">
        <title>The Global Catalogue of Microorganisms (GCM) 10K type strain sequencing project: providing services to taxonomists for standard genome sequencing and annotation.</title>
        <authorList>
            <consortium name="The Broad Institute Genomics Platform"/>
            <consortium name="The Broad Institute Genome Sequencing Center for Infectious Disease"/>
            <person name="Wu L."/>
            <person name="Ma J."/>
        </authorList>
    </citation>
    <scope>NUCLEOTIDE SEQUENCE [LARGE SCALE GENOMIC DNA]</scope>
    <source>
        <strain evidence="7">JCM 17551</strain>
    </source>
</reference>
<comment type="subcellular location">
    <subcellularLocation>
        <location evidence="1">Membrane</location>
    </subcellularLocation>
</comment>
<evidence type="ECO:0000313" key="7">
    <source>
        <dbReference type="Proteomes" id="UP001501565"/>
    </source>
</evidence>
<protein>
    <recommendedName>
        <fullName evidence="8">MAPEG family protein</fullName>
    </recommendedName>
</protein>
<organism evidence="6 7">
    <name type="scientific">Litoribacillus peritrichatus</name>
    <dbReference type="NCBI Taxonomy" id="718191"/>
    <lineage>
        <taxon>Bacteria</taxon>
        <taxon>Pseudomonadati</taxon>
        <taxon>Pseudomonadota</taxon>
        <taxon>Gammaproteobacteria</taxon>
        <taxon>Oceanospirillales</taxon>
        <taxon>Oceanospirillaceae</taxon>
        <taxon>Litoribacillus</taxon>
    </lineage>
</organism>
<evidence type="ECO:0000256" key="5">
    <source>
        <dbReference type="SAM" id="Phobius"/>
    </source>
</evidence>
<proteinExistence type="predicted"/>
<gene>
    <name evidence="6" type="ORF">GCM10022277_35670</name>
</gene>
<sequence length="159" mass="17751">MQQAYYYLLLTGVISTLLWIPYVAARLFSWSVTSFSHAPTSDCLSMNSELKNSVQRIPAADCDKSDRAQLPSWAERLKEAHLGMIKTIPAFVAVLLTTDFLTDVSTHKISAEITYWSGIFFWANISYVILHILGSEFVKIPVQLVAWLAIIAIAAQAIL</sequence>
<keyword evidence="7" id="KW-1185">Reference proteome</keyword>
<accession>A0ABP7N3K1</accession>